<gene>
    <name evidence="2" type="ORF">F544_20730</name>
</gene>
<reference evidence="2 3" key="1">
    <citation type="submission" date="2013-12" db="EMBL/GenBank/DDBJ databases">
        <title>Annotation of the Bibersteinia trehalosi USDA-ARS-USMARC-190 complete genome.</title>
        <authorList>
            <person name="Harhay G.P."/>
            <person name="McVey S."/>
            <person name="Clawson M.L."/>
            <person name="Bono J."/>
            <person name="Heaton M.P."/>
            <person name="Chitko-Mckown C.G."/>
            <person name="Harhay D.M."/>
            <person name="Smith T.P.L."/>
        </authorList>
    </citation>
    <scope>NUCLEOTIDE SEQUENCE [LARGE SCALE GENOMIC DNA]</scope>
    <source>
        <strain evidence="2 3">USDA-ARS-USMARC-190</strain>
    </source>
</reference>
<organism evidence="2 3">
    <name type="scientific">Bibersteinia trehalosi USDA-ARS-USMARC-190</name>
    <dbReference type="NCBI Taxonomy" id="1263832"/>
    <lineage>
        <taxon>Bacteria</taxon>
        <taxon>Pseudomonadati</taxon>
        <taxon>Pseudomonadota</taxon>
        <taxon>Gammaproteobacteria</taxon>
        <taxon>Pasteurellales</taxon>
        <taxon>Pasteurellaceae</taxon>
        <taxon>Bibersteinia</taxon>
    </lineage>
</organism>
<dbReference type="Proteomes" id="UP000019086">
    <property type="component" value="Chromosome"/>
</dbReference>
<dbReference type="KEGG" id="btra:F544_20730"/>
<sequence>MKTMAQFNQNDFETTLLNRTELEQALGIKINLNNNATFFDDYAMYSEINLHDAVCIFLDMHPENWNAHEHPRYNTIFNAIKQSAETGKITARIEQDKNGFNQIFLTHDTIRQYAQTYNLQWNVPPYRAVEINTQTADNSELVQQLTAKDEEIARLKAEIEILQQEQAQSIQLSPVEEEPQGRISKAQRSLFSLLLNKLYPDGKIPNVNSVKDAINEELNKIGLSEVSYNTIAGLMKKPK</sequence>
<name>W0R944_BIBTR</name>
<dbReference type="PATRIC" id="fig|1263832.3.peg.2061"/>
<keyword evidence="1" id="KW-0175">Coiled coil</keyword>
<evidence type="ECO:0000313" key="3">
    <source>
        <dbReference type="Proteomes" id="UP000019086"/>
    </source>
</evidence>
<dbReference type="EMBL" id="CP006956">
    <property type="protein sequence ID" value="AHG87301.1"/>
    <property type="molecule type" value="Genomic_DNA"/>
</dbReference>
<dbReference type="AlphaFoldDB" id="W0R944"/>
<accession>W0R944</accession>
<protein>
    <submittedName>
        <fullName evidence="2">Uncharacterized protein</fullName>
    </submittedName>
</protein>
<evidence type="ECO:0000256" key="1">
    <source>
        <dbReference type="SAM" id="Coils"/>
    </source>
</evidence>
<evidence type="ECO:0000313" key="2">
    <source>
        <dbReference type="EMBL" id="AHG87301.1"/>
    </source>
</evidence>
<feature type="coiled-coil region" evidence="1">
    <location>
        <begin position="138"/>
        <end position="172"/>
    </location>
</feature>
<proteinExistence type="predicted"/>
<dbReference type="HOGENOM" id="CLU_1159331_0_0_6"/>